<evidence type="ECO:0000256" key="2">
    <source>
        <dbReference type="ARBA" id="ARBA00023172"/>
    </source>
</evidence>
<evidence type="ECO:0000256" key="1">
    <source>
        <dbReference type="ARBA" id="ARBA00023125"/>
    </source>
</evidence>
<reference evidence="4 5" key="1">
    <citation type="journal article" date="2006" name="Int. J. Syst. Evol. Microbiol.">
        <title>Myroides pelagicus sp. nov., isolated from seawater in Thailand.</title>
        <authorList>
            <person name="Yoon J."/>
            <person name="Maneerat S."/>
            <person name="Kawai F."/>
            <person name="Yokota A."/>
        </authorList>
    </citation>
    <scope>NUCLEOTIDE SEQUENCE [LARGE SCALE GENOMIC DNA]</scope>
    <source>
        <strain evidence="4 5">SM1T</strain>
    </source>
</reference>
<feature type="domain" description="Phage integrase SAM-like" evidence="3">
    <location>
        <begin position="123"/>
        <end position="217"/>
    </location>
</feature>
<keyword evidence="5" id="KW-1185">Reference proteome</keyword>
<name>A0A7K1GJN0_9FLAO</name>
<accession>A0A7K1GJN0</accession>
<dbReference type="EMBL" id="WMJY01000001">
    <property type="protein sequence ID" value="MTH28434.1"/>
    <property type="molecule type" value="Genomic_DNA"/>
</dbReference>
<dbReference type="SUPFAM" id="SSF56349">
    <property type="entry name" value="DNA breaking-rejoining enzymes"/>
    <property type="match status" value="1"/>
</dbReference>
<dbReference type="AlphaFoldDB" id="A0A7K1GJN0"/>
<evidence type="ECO:0000313" key="4">
    <source>
        <dbReference type="EMBL" id="MTH28434.1"/>
    </source>
</evidence>
<dbReference type="GO" id="GO:0015074">
    <property type="term" value="P:DNA integration"/>
    <property type="evidence" value="ECO:0007669"/>
    <property type="project" value="InterPro"/>
</dbReference>
<keyword evidence="1" id="KW-0238">DNA-binding</keyword>
<protein>
    <recommendedName>
        <fullName evidence="3">Phage integrase SAM-like domain-containing protein</fullName>
    </recommendedName>
</protein>
<dbReference type="Pfam" id="PF13102">
    <property type="entry name" value="Phage_int_SAM_5"/>
    <property type="match status" value="1"/>
</dbReference>
<dbReference type="InterPro" id="IPR013762">
    <property type="entry name" value="Integrase-like_cat_sf"/>
</dbReference>
<keyword evidence="2" id="KW-0233">DNA recombination</keyword>
<proteinExistence type="predicted"/>
<organism evidence="4 5">
    <name type="scientific">Myroides pelagicus</name>
    <dbReference type="NCBI Taxonomy" id="270914"/>
    <lineage>
        <taxon>Bacteria</taxon>
        <taxon>Pseudomonadati</taxon>
        <taxon>Bacteroidota</taxon>
        <taxon>Flavobacteriia</taxon>
        <taxon>Flavobacteriales</taxon>
        <taxon>Flavobacteriaceae</taxon>
        <taxon>Myroides</taxon>
    </lineage>
</organism>
<dbReference type="InterPro" id="IPR011010">
    <property type="entry name" value="DNA_brk_join_enz"/>
</dbReference>
<dbReference type="RefSeq" id="WP_155034424.1">
    <property type="nucleotide sequence ID" value="NZ_JBHTIG010000060.1"/>
</dbReference>
<dbReference type="GO" id="GO:0006310">
    <property type="term" value="P:DNA recombination"/>
    <property type="evidence" value="ECO:0007669"/>
    <property type="project" value="UniProtKB-KW"/>
</dbReference>
<dbReference type="Gene3D" id="1.10.150.130">
    <property type="match status" value="1"/>
</dbReference>
<evidence type="ECO:0000259" key="3">
    <source>
        <dbReference type="Pfam" id="PF13102"/>
    </source>
</evidence>
<dbReference type="InterPro" id="IPR010998">
    <property type="entry name" value="Integrase_recombinase_N"/>
</dbReference>
<dbReference type="Gene3D" id="1.10.443.10">
    <property type="entry name" value="Intergrase catalytic core"/>
    <property type="match status" value="1"/>
</dbReference>
<dbReference type="GO" id="GO:0003677">
    <property type="term" value="F:DNA binding"/>
    <property type="evidence" value="ECO:0007669"/>
    <property type="project" value="UniProtKB-KW"/>
</dbReference>
<gene>
    <name evidence="4" type="ORF">GJV77_00640</name>
</gene>
<dbReference type="InterPro" id="IPR025269">
    <property type="entry name" value="SAM-like_dom"/>
</dbReference>
<comment type="caution">
    <text evidence="4">The sequence shown here is derived from an EMBL/GenBank/DDBJ whole genome shotgun (WGS) entry which is preliminary data.</text>
</comment>
<evidence type="ECO:0000313" key="5">
    <source>
        <dbReference type="Proteomes" id="UP000488936"/>
    </source>
</evidence>
<sequence>MATISFMFRTTKDKANIKLRFFFRKENKNAFIETNTKLVVTREYWEKYHNATRIRDITYRNMQNEVHNELNDIENYVLEQASDKDVSFYDKDWLNQVIDQYYHPGDIIVDGDNEKVEKASEVLLDWFDIYKEDKKRTASEATLRKVNVVKQLVSRYQKDKRKKLLVRDVDVKFCTKFEEYCYDNGYSTNTISRTVVFVKTICNHAKANGVMVSNTFDLVKTKREKVKSIYLNENDILKLEKLKDLTETLDNARDWLLISCYTGQRVSDFMRFEKGMIKYHTNKKGELKAILEFMQQKTSKQMSVPLSSKVLDILDKREGEFPRAISDQKYNEYIKCVCEVAKLNDRVEGTKKVEVSKGVWRNRKGIFKKWEIVSSHIGRRSFATNNYGKIPTVFLMNMTGHGTEKMFLTYIGKGSNDIAMELSEYFD</sequence>
<dbReference type="OrthoDB" id="892893at2"/>
<dbReference type="Proteomes" id="UP000488936">
    <property type="component" value="Unassembled WGS sequence"/>
</dbReference>